<gene>
    <name evidence="8" type="ORF">CEUSTIGMA_g12480.t1</name>
</gene>
<reference evidence="8 9" key="1">
    <citation type="submission" date="2017-08" db="EMBL/GenBank/DDBJ databases">
        <title>Acidophilic green algal genome provides insights into adaptation to an acidic environment.</title>
        <authorList>
            <person name="Hirooka S."/>
            <person name="Hirose Y."/>
            <person name="Kanesaki Y."/>
            <person name="Higuchi S."/>
            <person name="Fujiwara T."/>
            <person name="Onuma R."/>
            <person name="Era A."/>
            <person name="Ohbayashi R."/>
            <person name="Uzuka A."/>
            <person name="Nozaki H."/>
            <person name="Yoshikawa H."/>
            <person name="Miyagishima S.Y."/>
        </authorList>
    </citation>
    <scope>NUCLEOTIDE SEQUENCE [LARGE SCALE GENOMIC DNA]</scope>
    <source>
        <strain evidence="8 9">NIES-2499</strain>
    </source>
</reference>
<evidence type="ECO:0000256" key="1">
    <source>
        <dbReference type="ARBA" id="ARBA00004477"/>
    </source>
</evidence>
<keyword evidence="5 7" id="KW-0472">Membrane</keyword>
<feature type="compositionally biased region" description="Basic and acidic residues" evidence="6">
    <location>
        <begin position="214"/>
        <end position="233"/>
    </location>
</feature>
<comment type="caution">
    <text evidence="8">The sequence shown here is derived from an EMBL/GenBank/DDBJ whole genome shotgun (WGS) entry which is preliminary data.</text>
</comment>
<proteinExistence type="predicted"/>
<dbReference type="InterPro" id="IPR021013">
    <property type="entry name" value="ATPase_Vma12"/>
</dbReference>
<evidence type="ECO:0000256" key="7">
    <source>
        <dbReference type="SAM" id="Phobius"/>
    </source>
</evidence>
<evidence type="ECO:0000256" key="5">
    <source>
        <dbReference type="ARBA" id="ARBA00023136"/>
    </source>
</evidence>
<feature type="transmembrane region" description="Helical" evidence="7">
    <location>
        <begin position="129"/>
        <end position="150"/>
    </location>
</feature>
<feature type="transmembrane region" description="Helical" evidence="7">
    <location>
        <begin position="162"/>
        <end position="184"/>
    </location>
</feature>
<dbReference type="EMBL" id="BEGY01000148">
    <property type="protein sequence ID" value="GAX85060.1"/>
    <property type="molecule type" value="Genomic_DNA"/>
</dbReference>
<protein>
    <submittedName>
        <fullName evidence="8">Uncharacterized protein</fullName>
    </submittedName>
</protein>
<dbReference type="AlphaFoldDB" id="A0A250XQI5"/>
<dbReference type="PANTHER" id="PTHR31394">
    <property type="entry name" value="TRANSMEMBRANE PROTEIN 199"/>
    <property type="match status" value="1"/>
</dbReference>
<evidence type="ECO:0000313" key="9">
    <source>
        <dbReference type="Proteomes" id="UP000232323"/>
    </source>
</evidence>
<evidence type="ECO:0000256" key="4">
    <source>
        <dbReference type="ARBA" id="ARBA00022989"/>
    </source>
</evidence>
<organism evidence="8 9">
    <name type="scientific">Chlamydomonas eustigma</name>
    <dbReference type="NCBI Taxonomy" id="1157962"/>
    <lineage>
        <taxon>Eukaryota</taxon>
        <taxon>Viridiplantae</taxon>
        <taxon>Chlorophyta</taxon>
        <taxon>core chlorophytes</taxon>
        <taxon>Chlorophyceae</taxon>
        <taxon>CS clade</taxon>
        <taxon>Chlamydomonadales</taxon>
        <taxon>Chlamydomonadaceae</taxon>
        <taxon>Chlamydomonas</taxon>
    </lineage>
</organism>
<keyword evidence="4 7" id="KW-1133">Transmembrane helix</keyword>
<sequence length="282" mass="31356">MAFLDVTGDIREMLLKAKDNGRLELGIRNLAGTCSSSNRIAWTDLKAVVTALRGIGHENMRFCDLCRGASLQFKSPAPRVRDPALIARNSKLQEQLDNQRYEAMVADVTGYERAAAALKESSILPTVRLQLGFGMQVLVTQFTFFILAYLGSKHFLGSDELWAGLFGCLALTFGLLMETVLYMIRSNRPQPLHERFPELFEEKLWGGKSSSRKVDERCTSKEDGPDLANKDRLSGCPDYSVTATDDGSSVKHRFRVQGAARKQGGNGQPLIHAEPKDKKKMK</sequence>
<evidence type="ECO:0000256" key="6">
    <source>
        <dbReference type="SAM" id="MobiDB-lite"/>
    </source>
</evidence>
<keyword evidence="3" id="KW-0256">Endoplasmic reticulum</keyword>
<evidence type="ECO:0000256" key="2">
    <source>
        <dbReference type="ARBA" id="ARBA00022692"/>
    </source>
</evidence>
<feature type="region of interest" description="Disordered" evidence="6">
    <location>
        <begin position="214"/>
        <end position="282"/>
    </location>
</feature>
<evidence type="ECO:0000256" key="3">
    <source>
        <dbReference type="ARBA" id="ARBA00022824"/>
    </source>
</evidence>
<evidence type="ECO:0000313" key="8">
    <source>
        <dbReference type="EMBL" id="GAX85060.1"/>
    </source>
</evidence>
<dbReference type="GO" id="GO:0005789">
    <property type="term" value="C:endoplasmic reticulum membrane"/>
    <property type="evidence" value="ECO:0007669"/>
    <property type="project" value="UniProtKB-SubCell"/>
</dbReference>
<accession>A0A250XQI5</accession>
<feature type="compositionally biased region" description="Basic and acidic residues" evidence="6">
    <location>
        <begin position="273"/>
        <end position="282"/>
    </location>
</feature>
<keyword evidence="9" id="KW-1185">Reference proteome</keyword>
<name>A0A250XQI5_9CHLO</name>
<dbReference type="GO" id="GO:0070072">
    <property type="term" value="P:vacuolar proton-transporting V-type ATPase complex assembly"/>
    <property type="evidence" value="ECO:0007669"/>
    <property type="project" value="InterPro"/>
</dbReference>
<dbReference type="STRING" id="1157962.A0A250XQI5"/>
<keyword evidence="2 7" id="KW-0812">Transmembrane</keyword>
<comment type="subcellular location">
    <subcellularLocation>
        <location evidence="1">Endoplasmic reticulum membrane</location>
        <topology evidence="1">Multi-pass membrane protein</topology>
    </subcellularLocation>
</comment>
<dbReference type="PANTHER" id="PTHR31394:SF1">
    <property type="entry name" value="TRANSMEMBRANE PROTEIN 199"/>
    <property type="match status" value="1"/>
</dbReference>
<dbReference type="OrthoDB" id="2018698at2759"/>
<dbReference type="Proteomes" id="UP000232323">
    <property type="component" value="Unassembled WGS sequence"/>
</dbReference>